<feature type="transmembrane region" description="Helical" evidence="1">
    <location>
        <begin position="423"/>
        <end position="440"/>
    </location>
</feature>
<feature type="transmembrane region" description="Helical" evidence="1">
    <location>
        <begin position="302"/>
        <end position="328"/>
    </location>
</feature>
<organism evidence="2 3">
    <name type="scientific">Methanosarcina horonobensis HB-1 = JCM 15518</name>
    <dbReference type="NCBI Taxonomy" id="1434110"/>
    <lineage>
        <taxon>Archaea</taxon>
        <taxon>Methanobacteriati</taxon>
        <taxon>Methanobacteriota</taxon>
        <taxon>Stenosarchaea group</taxon>
        <taxon>Methanomicrobia</taxon>
        <taxon>Methanosarcinales</taxon>
        <taxon>Methanosarcinaceae</taxon>
        <taxon>Methanosarcina</taxon>
    </lineage>
</organism>
<dbReference type="Proteomes" id="UP000033101">
    <property type="component" value="Chromosome"/>
</dbReference>
<evidence type="ECO:0000313" key="2">
    <source>
        <dbReference type="EMBL" id="AKB76699.1"/>
    </source>
</evidence>
<keyword evidence="1" id="KW-1133">Transmembrane helix</keyword>
<feature type="transmembrane region" description="Helical" evidence="1">
    <location>
        <begin position="461"/>
        <end position="481"/>
    </location>
</feature>
<feature type="transmembrane region" description="Helical" evidence="1">
    <location>
        <begin position="272"/>
        <end position="290"/>
    </location>
</feature>
<feature type="transmembrane region" description="Helical" evidence="1">
    <location>
        <begin position="219"/>
        <end position="238"/>
    </location>
</feature>
<name>A0A0E3S677_9EURY</name>
<feature type="transmembrane region" description="Helical" evidence="1">
    <location>
        <begin position="115"/>
        <end position="133"/>
    </location>
</feature>
<sequence>MFGLSEETGLTYVGNTRLMKVISFLFPIAIILAVILTFVWMFATEKPAYAIRGLFTGVPAVVSCFFILYIYRKDVSLHDIDSFPSINIRSLTYVFGIFYLGSIAALLLSSGSRPWYYFVFILVTYLSVFLQIFSEKVKPSSVLLESFLIMVNLTYSVTLNYDFYFGTTDILPHIFLSEFTAVTGQTIPISLSDYAFFPLYHILVAESSQIMNLSTKTSLFLITAPIYAITIVFLYYLFNYITHNRQISLLSCLLFSASSIVLYYSTNVITRTMSFVAFIILLYLIYSVNFKEEKFSLKTLSIIVLLFLTLVHNVSILQFVLLIIIMLASEYIIGSANYVSKPFFLLLNVTFTSYWFFAAYLFMQRSLTPRLQSHLLDSIVLTAGGSDVLEEGLISLIGLLDKSVFLFFALIGIGFLLKNYRKNYASVFGLFALLTLMFYIPNPLNTIWQFKVLFRVDRFMLFVSPFMAFVMGYGIYVFWNYMDKYGPKKFNTVSFVVVLFSIFVLISSVFSISDLDMLGQSSKQEYFTDHELSSFEHVYNYVPEGSAVYSDYYTTRYFYLPSIPEKSSGMNFSIYNNYRIDNVSELSSYRGYVIFRTGEFLKNGLYFGTDESSTKETSNYFYRNTPENRIDLEANLTGINKIYSNPATDIFAPGPALKKPIRSSNLNSTLTGI</sequence>
<feature type="transmembrane region" description="Helical" evidence="1">
    <location>
        <begin position="247"/>
        <end position="266"/>
    </location>
</feature>
<keyword evidence="1" id="KW-0812">Transmembrane</keyword>
<dbReference type="AlphaFoldDB" id="A0A0E3S677"/>
<feature type="transmembrane region" description="Helical" evidence="1">
    <location>
        <begin position="91"/>
        <end position="109"/>
    </location>
</feature>
<keyword evidence="3" id="KW-1185">Reference proteome</keyword>
<accession>A0A0E3S677</accession>
<reference evidence="2 3" key="1">
    <citation type="submission" date="2014-07" db="EMBL/GenBank/DDBJ databases">
        <title>Methanogenic archaea and the global carbon cycle.</title>
        <authorList>
            <person name="Henriksen J.R."/>
            <person name="Luke J."/>
            <person name="Reinhart S."/>
            <person name="Benedict M.N."/>
            <person name="Youngblut N.D."/>
            <person name="Metcalf M.E."/>
            <person name="Whitaker R.J."/>
            <person name="Metcalf W.W."/>
        </authorList>
    </citation>
    <scope>NUCLEOTIDE SEQUENCE [LARGE SCALE GENOMIC DNA]</scope>
    <source>
        <strain evidence="2 3">HB-1</strain>
    </source>
</reference>
<feature type="transmembrane region" description="Helical" evidence="1">
    <location>
        <begin position="49"/>
        <end position="71"/>
    </location>
</feature>
<evidence type="ECO:0008006" key="4">
    <source>
        <dbReference type="Google" id="ProtNLM"/>
    </source>
</evidence>
<proteinExistence type="predicted"/>
<dbReference type="PATRIC" id="fig|1434110.4.peg.247"/>
<gene>
    <name evidence="2" type="ORF">MSHOH_0216</name>
</gene>
<dbReference type="OrthoDB" id="164013at2157"/>
<dbReference type="RefSeq" id="WP_048136767.1">
    <property type="nucleotide sequence ID" value="NZ_CP009516.1"/>
</dbReference>
<protein>
    <recommendedName>
        <fullName evidence="4">Glycosyltransferase RgtA/B/C/D-like domain-containing protein</fullName>
    </recommendedName>
</protein>
<dbReference type="KEGG" id="mhor:MSHOH_0216"/>
<dbReference type="GeneID" id="24829335"/>
<dbReference type="HOGENOM" id="CLU_414270_0_0_2"/>
<feature type="transmembrane region" description="Helical" evidence="1">
    <location>
        <begin position="493"/>
        <end position="513"/>
    </location>
</feature>
<feature type="transmembrane region" description="Helical" evidence="1">
    <location>
        <begin position="343"/>
        <end position="363"/>
    </location>
</feature>
<evidence type="ECO:0000313" key="3">
    <source>
        <dbReference type="Proteomes" id="UP000033101"/>
    </source>
</evidence>
<feature type="transmembrane region" description="Helical" evidence="1">
    <location>
        <begin position="21"/>
        <end position="43"/>
    </location>
</feature>
<dbReference type="EMBL" id="CP009516">
    <property type="protein sequence ID" value="AKB76699.1"/>
    <property type="molecule type" value="Genomic_DNA"/>
</dbReference>
<keyword evidence="1" id="KW-0472">Membrane</keyword>
<feature type="transmembrane region" description="Helical" evidence="1">
    <location>
        <begin position="399"/>
        <end position="417"/>
    </location>
</feature>
<evidence type="ECO:0000256" key="1">
    <source>
        <dbReference type="SAM" id="Phobius"/>
    </source>
</evidence>
<feature type="transmembrane region" description="Helical" evidence="1">
    <location>
        <begin position="142"/>
        <end position="161"/>
    </location>
</feature>